<sequence>MEPQPLAASSVWAGRATVMVLLAVNYCRFCAAMCSTMSMTRTQLTTTTAGSDDPFISRLYDIFDTIYAYSIGFYDLNKRRRGGTRGTSPRSEPRQQRSSDLCQQGQRVHRRILVSVSLSRVDSMAARVQVLMVPCRLQPGTRSTMGNGIDFWRAWPEQGFHLWLPSWRAHRRIMAGFTTVYFIAARPLINPACHLQLSLLSFR</sequence>
<evidence type="ECO:0000256" key="2">
    <source>
        <dbReference type="SAM" id="Phobius"/>
    </source>
</evidence>
<proteinExistence type="predicted"/>
<evidence type="ECO:0000313" key="3">
    <source>
        <dbReference type="EMBL" id="WVZ85275.1"/>
    </source>
</evidence>
<keyword evidence="2" id="KW-1133">Transmembrane helix</keyword>
<feature type="region of interest" description="Disordered" evidence="1">
    <location>
        <begin position="81"/>
        <end position="103"/>
    </location>
</feature>
<evidence type="ECO:0000313" key="4">
    <source>
        <dbReference type="Proteomes" id="UP001341281"/>
    </source>
</evidence>
<accession>A0AAQ3U4N1</accession>
<organism evidence="3 4">
    <name type="scientific">Paspalum notatum var. saurae</name>
    <dbReference type="NCBI Taxonomy" id="547442"/>
    <lineage>
        <taxon>Eukaryota</taxon>
        <taxon>Viridiplantae</taxon>
        <taxon>Streptophyta</taxon>
        <taxon>Embryophyta</taxon>
        <taxon>Tracheophyta</taxon>
        <taxon>Spermatophyta</taxon>
        <taxon>Magnoliopsida</taxon>
        <taxon>Liliopsida</taxon>
        <taxon>Poales</taxon>
        <taxon>Poaceae</taxon>
        <taxon>PACMAD clade</taxon>
        <taxon>Panicoideae</taxon>
        <taxon>Andropogonodae</taxon>
        <taxon>Paspaleae</taxon>
        <taxon>Paspalinae</taxon>
        <taxon>Paspalum</taxon>
    </lineage>
</organism>
<dbReference type="AlphaFoldDB" id="A0AAQ3U4N1"/>
<name>A0AAQ3U4N1_PASNO</name>
<evidence type="ECO:0000256" key="1">
    <source>
        <dbReference type="SAM" id="MobiDB-lite"/>
    </source>
</evidence>
<gene>
    <name evidence="3" type="ORF">U9M48_032222</name>
</gene>
<dbReference type="EMBL" id="CP144751">
    <property type="protein sequence ID" value="WVZ85275.1"/>
    <property type="molecule type" value="Genomic_DNA"/>
</dbReference>
<keyword evidence="2" id="KW-0472">Membrane</keyword>
<keyword evidence="4" id="KW-1185">Reference proteome</keyword>
<keyword evidence="2" id="KW-0812">Transmembrane</keyword>
<protein>
    <submittedName>
        <fullName evidence="3">Uncharacterized protein</fullName>
    </submittedName>
</protein>
<reference evidence="3 4" key="1">
    <citation type="submission" date="2024-02" db="EMBL/GenBank/DDBJ databases">
        <title>High-quality chromosome-scale genome assembly of Pensacola bahiagrass (Paspalum notatum Flugge var. saurae).</title>
        <authorList>
            <person name="Vega J.M."/>
            <person name="Podio M."/>
            <person name="Orjuela J."/>
            <person name="Siena L.A."/>
            <person name="Pessino S.C."/>
            <person name="Combes M.C."/>
            <person name="Mariac C."/>
            <person name="Albertini E."/>
            <person name="Pupilli F."/>
            <person name="Ortiz J.P.A."/>
            <person name="Leblanc O."/>
        </authorList>
    </citation>
    <scope>NUCLEOTIDE SEQUENCE [LARGE SCALE GENOMIC DNA]</scope>
    <source>
        <strain evidence="3">R1</strain>
        <tissue evidence="3">Leaf</tissue>
    </source>
</reference>
<feature type="transmembrane region" description="Helical" evidence="2">
    <location>
        <begin position="12"/>
        <end position="31"/>
    </location>
</feature>
<dbReference type="Proteomes" id="UP001341281">
    <property type="component" value="Chromosome 07"/>
</dbReference>